<dbReference type="RefSeq" id="WP_083727638.1">
    <property type="nucleotide sequence ID" value="NZ_FOUD01000001.1"/>
</dbReference>
<dbReference type="OrthoDB" id="5343663at2"/>
<gene>
    <name evidence="1" type="ORF">BXT89_11020</name>
</gene>
<reference evidence="1 2" key="1">
    <citation type="submission" date="2017-01" db="EMBL/GenBank/DDBJ databases">
        <title>Draft genome sequence of Pseudomonas pachastrellae type strain CCUG 46540T from a deep sea.</title>
        <authorList>
            <person name="Gomila M."/>
            <person name="Mulet M."/>
            <person name="Lalucat J."/>
            <person name="Garcia-Valdes E."/>
        </authorList>
    </citation>
    <scope>NUCLEOTIDE SEQUENCE [LARGE SCALE GENOMIC DNA]</scope>
    <source>
        <strain evidence="1 2">CCUG 46540</strain>
    </source>
</reference>
<organism evidence="1 2">
    <name type="scientific">Halopseudomonas pachastrellae</name>
    <dbReference type="NCBI Taxonomy" id="254161"/>
    <lineage>
        <taxon>Bacteria</taxon>
        <taxon>Pseudomonadati</taxon>
        <taxon>Pseudomonadota</taxon>
        <taxon>Gammaproteobacteria</taxon>
        <taxon>Pseudomonadales</taxon>
        <taxon>Pseudomonadaceae</taxon>
        <taxon>Halopseudomonas</taxon>
    </lineage>
</organism>
<protein>
    <submittedName>
        <fullName evidence="1">Phenol hydroxylase</fullName>
    </submittedName>
</protein>
<evidence type="ECO:0000313" key="1">
    <source>
        <dbReference type="EMBL" id="ONM43735.1"/>
    </source>
</evidence>
<dbReference type="Pfam" id="PF04663">
    <property type="entry name" value="Phenol_monoox"/>
    <property type="match status" value="1"/>
</dbReference>
<dbReference type="EMBL" id="MUBC01000022">
    <property type="protein sequence ID" value="ONM43735.1"/>
    <property type="molecule type" value="Genomic_DNA"/>
</dbReference>
<dbReference type="InterPro" id="IPR006756">
    <property type="entry name" value="Phenol_hydroxylase"/>
</dbReference>
<keyword evidence="2" id="KW-1185">Reference proteome</keyword>
<dbReference type="InterPro" id="IPR043010">
    <property type="entry name" value="Phenol_hydroxylase_sf"/>
</dbReference>
<dbReference type="GO" id="GO:0018662">
    <property type="term" value="F:phenol 2-monooxygenase activity"/>
    <property type="evidence" value="ECO:0007669"/>
    <property type="project" value="InterPro"/>
</dbReference>
<dbReference type="Gene3D" id="3.10.20.560">
    <property type="entry name" value="Phenol hydroxylase"/>
    <property type="match status" value="1"/>
</dbReference>
<proteinExistence type="predicted"/>
<evidence type="ECO:0000313" key="2">
    <source>
        <dbReference type="Proteomes" id="UP000242847"/>
    </source>
</evidence>
<name>A0A1S8DE62_9GAMM</name>
<dbReference type="AlphaFoldDB" id="A0A1S8DE62"/>
<dbReference type="STRING" id="254161.SAMN05216256_101327"/>
<dbReference type="Proteomes" id="UP000242847">
    <property type="component" value="Unassembled WGS sequence"/>
</dbReference>
<accession>A0A1S8DE62</accession>
<sequence length="119" mass="13035">MSVKALYQYTAEPRDLQANFNGMQLVYLYWPNHLLFCSPFSFLASPEMSMGEFCEEVVRPAIAAHPQAAGLDFGQAQWQLNHQPFSPDPALSLAQNGVTHKAMLTLRVPGLDGIAGGVV</sequence>
<comment type="caution">
    <text evidence="1">The sequence shown here is derived from an EMBL/GenBank/DDBJ whole genome shotgun (WGS) entry which is preliminary data.</text>
</comment>